<evidence type="ECO:0000259" key="1">
    <source>
        <dbReference type="Pfam" id="PF20150"/>
    </source>
</evidence>
<dbReference type="Proteomes" id="UP000178912">
    <property type="component" value="Unassembled WGS sequence"/>
</dbReference>
<accession>A0A1E1K996</accession>
<evidence type="ECO:0000313" key="2">
    <source>
        <dbReference type="EMBL" id="CZS94665.1"/>
    </source>
</evidence>
<keyword evidence="3" id="KW-1185">Reference proteome</keyword>
<evidence type="ECO:0000313" key="3">
    <source>
        <dbReference type="Proteomes" id="UP000178912"/>
    </source>
</evidence>
<name>A0A1E1K996_9HELO</name>
<sequence length="418" mass="47117">MAAELKVLRSRPGRPAIHFHRFADLCAELQDRIWETVCFDSPATIGIIVTNHHVKMVGTLPSFPHLLHATSGARAIGLRFYEAVKSFKTFDREPHLSAVNLNPLNLGPMPPTQAVPGPILPPPAIGFGYPTFGMIPNLRPPAHIRVQVPMSVPDPERVILVGTTPVLEGNVTSYKETPEHAGELLPVEDVQTILSARAGVHKIYVNFSADLFKLQIKDKVTQYYYPTISFTEDSTGKAPKKVRLEGNDLEEAIATLRYDYRVPPQFSGIGNLPPIFDKIENLVLNLVLLPCADVTRFSEWAEKEVETLLSSVYVSSTLRRFSNLHRVDFHIGSDNKIDPLRTTVALKHFRCFHVRNTDGVTFDEAQVKLVEEYLEYEMVKIREELGKDYLESPRLVTFVEDKAWEIVTADEFAQLFNF</sequence>
<dbReference type="OrthoDB" id="3557270at2759"/>
<dbReference type="AlphaFoldDB" id="A0A1E1K996"/>
<protein>
    <recommendedName>
        <fullName evidence="1">2EXR domain-containing protein</fullName>
    </recommendedName>
</protein>
<organism evidence="2 3">
    <name type="scientific">Rhynchosporium agropyri</name>
    <dbReference type="NCBI Taxonomy" id="914238"/>
    <lineage>
        <taxon>Eukaryota</taxon>
        <taxon>Fungi</taxon>
        <taxon>Dikarya</taxon>
        <taxon>Ascomycota</taxon>
        <taxon>Pezizomycotina</taxon>
        <taxon>Leotiomycetes</taxon>
        <taxon>Helotiales</taxon>
        <taxon>Ploettnerulaceae</taxon>
        <taxon>Rhynchosporium</taxon>
    </lineage>
</organism>
<dbReference type="InterPro" id="IPR045518">
    <property type="entry name" value="2EXR"/>
</dbReference>
<proteinExistence type="predicted"/>
<dbReference type="EMBL" id="FJUX01000019">
    <property type="protein sequence ID" value="CZS94665.1"/>
    <property type="molecule type" value="Genomic_DNA"/>
</dbReference>
<dbReference type="Pfam" id="PF20150">
    <property type="entry name" value="2EXR"/>
    <property type="match status" value="1"/>
</dbReference>
<reference evidence="3" key="1">
    <citation type="submission" date="2016-03" db="EMBL/GenBank/DDBJ databases">
        <authorList>
            <person name="Guldener U."/>
        </authorList>
    </citation>
    <scope>NUCLEOTIDE SEQUENCE [LARGE SCALE GENOMIC DNA]</scope>
    <source>
        <strain evidence="3">04CH-RAC-A.6.1</strain>
    </source>
</reference>
<feature type="domain" description="2EXR" evidence="1">
    <location>
        <begin position="19"/>
        <end position="87"/>
    </location>
</feature>
<gene>
    <name evidence="2" type="ORF">RAG0_04586</name>
</gene>